<organism evidence="9 10">
    <name type="scientific">Kribbella koreensis</name>
    <dbReference type="NCBI Taxonomy" id="57909"/>
    <lineage>
        <taxon>Bacteria</taxon>
        <taxon>Bacillati</taxon>
        <taxon>Actinomycetota</taxon>
        <taxon>Actinomycetes</taxon>
        <taxon>Propionibacteriales</taxon>
        <taxon>Kribbellaceae</taxon>
        <taxon>Kribbella</taxon>
    </lineage>
</organism>
<comment type="similarity">
    <text evidence="7">Belongs to the binding-protein-dependent transport system permease family.</text>
</comment>
<comment type="subcellular location">
    <subcellularLocation>
        <location evidence="1 7">Cell membrane</location>
        <topology evidence="1 7">Multi-pass membrane protein</topology>
    </subcellularLocation>
</comment>
<dbReference type="CDD" id="cd06261">
    <property type="entry name" value="TM_PBP2"/>
    <property type="match status" value="1"/>
</dbReference>
<keyword evidence="3" id="KW-1003">Cell membrane</keyword>
<keyword evidence="5 7" id="KW-1133">Transmembrane helix</keyword>
<dbReference type="InterPro" id="IPR000515">
    <property type="entry name" value="MetI-like"/>
</dbReference>
<evidence type="ECO:0000313" key="9">
    <source>
        <dbReference type="EMBL" id="GAA0949474.1"/>
    </source>
</evidence>
<accession>A0ABN1R0Q3</accession>
<feature type="transmembrane region" description="Helical" evidence="7">
    <location>
        <begin position="12"/>
        <end position="30"/>
    </location>
</feature>
<keyword evidence="2 7" id="KW-0813">Transport</keyword>
<dbReference type="Proteomes" id="UP001500542">
    <property type="component" value="Unassembled WGS sequence"/>
</dbReference>
<evidence type="ECO:0000256" key="7">
    <source>
        <dbReference type="RuleBase" id="RU363032"/>
    </source>
</evidence>
<protein>
    <submittedName>
        <fullName evidence="9">Carbohydrate ABC transporter permease</fullName>
    </submittedName>
</protein>
<comment type="caution">
    <text evidence="9">The sequence shown here is derived from an EMBL/GenBank/DDBJ whole genome shotgun (WGS) entry which is preliminary data.</text>
</comment>
<dbReference type="SUPFAM" id="SSF161098">
    <property type="entry name" value="MetI-like"/>
    <property type="match status" value="1"/>
</dbReference>
<dbReference type="Gene3D" id="1.10.3720.10">
    <property type="entry name" value="MetI-like"/>
    <property type="match status" value="1"/>
</dbReference>
<gene>
    <name evidence="9" type="ORF">GCM10009554_48180</name>
</gene>
<feature type="transmembrane region" description="Helical" evidence="7">
    <location>
        <begin position="183"/>
        <end position="204"/>
    </location>
</feature>
<dbReference type="EMBL" id="BAAAHK010000012">
    <property type="protein sequence ID" value="GAA0949474.1"/>
    <property type="molecule type" value="Genomic_DNA"/>
</dbReference>
<feature type="transmembrane region" description="Helical" evidence="7">
    <location>
        <begin position="135"/>
        <end position="154"/>
    </location>
</feature>
<dbReference type="PROSITE" id="PS50928">
    <property type="entry name" value="ABC_TM1"/>
    <property type="match status" value="1"/>
</dbReference>
<evidence type="ECO:0000256" key="6">
    <source>
        <dbReference type="ARBA" id="ARBA00023136"/>
    </source>
</evidence>
<feature type="transmembrane region" description="Helical" evidence="7">
    <location>
        <begin position="235"/>
        <end position="257"/>
    </location>
</feature>
<dbReference type="InterPro" id="IPR050901">
    <property type="entry name" value="BP-dep_ABC_trans_perm"/>
</dbReference>
<evidence type="ECO:0000256" key="5">
    <source>
        <dbReference type="ARBA" id="ARBA00022989"/>
    </source>
</evidence>
<reference evidence="9 10" key="1">
    <citation type="journal article" date="2019" name="Int. J. Syst. Evol. Microbiol.">
        <title>The Global Catalogue of Microorganisms (GCM) 10K type strain sequencing project: providing services to taxonomists for standard genome sequencing and annotation.</title>
        <authorList>
            <consortium name="The Broad Institute Genomics Platform"/>
            <consortium name="The Broad Institute Genome Sequencing Center for Infectious Disease"/>
            <person name="Wu L."/>
            <person name="Ma J."/>
        </authorList>
    </citation>
    <scope>NUCLEOTIDE SEQUENCE [LARGE SCALE GENOMIC DNA]</scope>
    <source>
        <strain evidence="9 10">JCM 10977</strain>
    </source>
</reference>
<dbReference type="PANTHER" id="PTHR32243:SF52">
    <property type="entry name" value="ABC TRANSPORTER PERMEASE PROTEIN"/>
    <property type="match status" value="1"/>
</dbReference>
<evidence type="ECO:0000256" key="2">
    <source>
        <dbReference type="ARBA" id="ARBA00022448"/>
    </source>
</evidence>
<keyword evidence="10" id="KW-1185">Reference proteome</keyword>
<dbReference type="Pfam" id="PF00528">
    <property type="entry name" value="BPD_transp_1"/>
    <property type="match status" value="1"/>
</dbReference>
<name>A0ABN1R0Q3_9ACTN</name>
<dbReference type="PANTHER" id="PTHR32243">
    <property type="entry name" value="MALTOSE TRANSPORT SYSTEM PERMEASE-RELATED"/>
    <property type="match status" value="1"/>
</dbReference>
<keyword evidence="4 7" id="KW-0812">Transmembrane</keyword>
<evidence type="ECO:0000256" key="4">
    <source>
        <dbReference type="ARBA" id="ARBA00022692"/>
    </source>
</evidence>
<sequence length="271" mass="29528">MSRTVKTSLVTALTWVLVLLFFFPVFWMVINGFKPESIASSINPRVFFKPVTTGYQLAMDRGMQGYLINSLTAAVTATVISVVLAIPAAYALSIRRVKNVQGALSFFISTRFMPMAAVVLPLYMILKSFGLLDNIYMLAIVYGAVNLPVTVWMMRSFFLEVPFEIVEAARVDGAGLFHEIVRVVLPLVLPGVAAAALISFIFSWNEYFFATLLTSNAARTTPPFLGSFVDGRGQFLAVLSAAATIAALPVILAGWIAQKQLVRGLSMGAIK</sequence>
<feature type="domain" description="ABC transmembrane type-1" evidence="8">
    <location>
        <begin position="67"/>
        <end position="257"/>
    </location>
</feature>
<proteinExistence type="inferred from homology"/>
<dbReference type="RefSeq" id="WP_343974254.1">
    <property type="nucleotide sequence ID" value="NZ_BAAAHK010000012.1"/>
</dbReference>
<keyword evidence="6 7" id="KW-0472">Membrane</keyword>
<feature type="transmembrane region" description="Helical" evidence="7">
    <location>
        <begin position="66"/>
        <end position="92"/>
    </location>
</feature>
<feature type="transmembrane region" description="Helical" evidence="7">
    <location>
        <begin position="104"/>
        <end position="123"/>
    </location>
</feature>
<evidence type="ECO:0000256" key="1">
    <source>
        <dbReference type="ARBA" id="ARBA00004651"/>
    </source>
</evidence>
<dbReference type="InterPro" id="IPR035906">
    <property type="entry name" value="MetI-like_sf"/>
</dbReference>
<evidence type="ECO:0000259" key="8">
    <source>
        <dbReference type="PROSITE" id="PS50928"/>
    </source>
</evidence>
<evidence type="ECO:0000313" key="10">
    <source>
        <dbReference type="Proteomes" id="UP001500542"/>
    </source>
</evidence>
<evidence type="ECO:0000256" key="3">
    <source>
        <dbReference type="ARBA" id="ARBA00022475"/>
    </source>
</evidence>